<accession>A0ABW3H9S9</accession>
<dbReference type="CDD" id="cd00305">
    <property type="entry name" value="Cu-Zn_Superoxide_Dismutase"/>
    <property type="match status" value="1"/>
</dbReference>
<proteinExistence type="inferred from homology"/>
<name>A0ABW3H9S9_9SPHN</name>
<keyword evidence="2" id="KW-0732">Signal</keyword>
<evidence type="ECO:0000259" key="3">
    <source>
        <dbReference type="Pfam" id="PF00080"/>
    </source>
</evidence>
<dbReference type="SUPFAM" id="SSF49329">
    <property type="entry name" value="Cu,Zn superoxide dismutase-like"/>
    <property type="match status" value="1"/>
</dbReference>
<keyword evidence="5" id="KW-1185">Reference proteome</keyword>
<feature type="chain" id="PRO_5045811310" evidence="2">
    <location>
        <begin position="26"/>
        <end position="183"/>
    </location>
</feature>
<dbReference type="Pfam" id="PF00080">
    <property type="entry name" value="Sod_Cu"/>
    <property type="match status" value="1"/>
</dbReference>
<comment type="caution">
    <text evidence="4">The sequence shown here is derived from an EMBL/GenBank/DDBJ whole genome shotgun (WGS) entry which is preliminary data.</text>
</comment>
<dbReference type="Gene3D" id="2.60.40.200">
    <property type="entry name" value="Superoxide dismutase, copper/zinc binding domain"/>
    <property type="match status" value="1"/>
</dbReference>
<comment type="similarity">
    <text evidence="1">Belongs to the Cu-Zn superoxide dismutase family.</text>
</comment>
<organism evidence="4 5">
    <name type="scientific">Sphingomonas canadensis</name>
    <dbReference type="NCBI Taxonomy" id="1219257"/>
    <lineage>
        <taxon>Bacteria</taxon>
        <taxon>Pseudomonadati</taxon>
        <taxon>Pseudomonadota</taxon>
        <taxon>Alphaproteobacteria</taxon>
        <taxon>Sphingomonadales</taxon>
        <taxon>Sphingomonadaceae</taxon>
        <taxon>Sphingomonas</taxon>
    </lineage>
</organism>
<feature type="domain" description="Superoxide dismutase copper/zinc binding" evidence="3">
    <location>
        <begin position="51"/>
        <end position="176"/>
    </location>
</feature>
<dbReference type="InterPro" id="IPR001424">
    <property type="entry name" value="SOD_Cu_Zn_dom"/>
</dbReference>
<dbReference type="Proteomes" id="UP001596977">
    <property type="component" value="Unassembled WGS sequence"/>
</dbReference>
<evidence type="ECO:0000256" key="2">
    <source>
        <dbReference type="SAM" id="SignalP"/>
    </source>
</evidence>
<evidence type="ECO:0000313" key="5">
    <source>
        <dbReference type="Proteomes" id="UP001596977"/>
    </source>
</evidence>
<evidence type="ECO:0000313" key="4">
    <source>
        <dbReference type="EMBL" id="MFD0947804.1"/>
    </source>
</evidence>
<evidence type="ECO:0000256" key="1">
    <source>
        <dbReference type="ARBA" id="ARBA00010457"/>
    </source>
</evidence>
<dbReference type="InterPro" id="IPR024134">
    <property type="entry name" value="SOD_Cu/Zn_/chaperone"/>
</dbReference>
<sequence length="183" mass="17723">MRAWQGLAAVAGMALLAGCSGRDGAVDGTPPPEPAPGLVAGLWTGKGVAAGVASATEVPGGVRIQVEAEGLTPGPHGVHVHMAGKCDAPDFASAGGHWNPSAKQHGAMNPMGPHVGDMPNLIAGADGKGTLSFVLAGATIAGLADADGAALIVHAGEDDLKTDPSGNSGGRFACGVLETPNGG</sequence>
<dbReference type="InterPro" id="IPR036423">
    <property type="entry name" value="SOD-like_Cu/Zn_dom_sf"/>
</dbReference>
<protein>
    <submittedName>
        <fullName evidence="4">Superoxide dismutase family protein</fullName>
    </submittedName>
</protein>
<feature type="signal peptide" evidence="2">
    <location>
        <begin position="1"/>
        <end position="25"/>
    </location>
</feature>
<dbReference type="PANTHER" id="PTHR10003">
    <property type="entry name" value="SUPEROXIDE DISMUTASE CU-ZN -RELATED"/>
    <property type="match status" value="1"/>
</dbReference>
<gene>
    <name evidence="4" type="ORF">ACFQ1E_15790</name>
</gene>
<reference evidence="5" key="1">
    <citation type="journal article" date="2019" name="Int. J. Syst. Evol. Microbiol.">
        <title>The Global Catalogue of Microorganisms (GCM) 10K type strain sequencing project: providing services to taxonomists for standard genome sequencing and annotation.</title>
        <authorList>
            <consortium name="The Broad Institute Genomics Platform"/>
            <consortium name="The Broad Institute Genome Sequencing Center for Infectious Disease"/>
            <person name="Wu L."/>
            <person name="Ma J."/>
        </authorList>
    </citation>
    <scope>NUCLEOTIDE SEQUENCE [LARGE SCALE GENOMIC DNA]</scope>
    <source>
        <strain evidence="5">CCUG 62982</strain>
    </source>
</reference>
<dbReference type="EMBL" id="JBHTJG010000008">
    <property type="protein sequence ID" value="MFD0947804.1"/>
    <property type="molecule type" value="Genomic_DNA"/>
</dbReference>
<dbReference type="PROSITE" id="PS51257">
    <property type="entry name" value="PROKAR_LIPOPROTEIN"/>
    <property type="match status" value="1"/>
</dbReference>
<dbReference type="RefSeq" id="WP_264945342.1">
    <property type="nucleotide sequence ID" value="NZ_JAPDRA010000008.1"/>
</dbReference>